<dbReference type="InterPro" id="IPR002677">
    <property type="entry name" value="Ribosomal_bL32"/>
</dbReference>
<dbReference type="PANTHER" id="PTHR35534:SF1">
    <property type="entry name" value="LARGE RIBOSOMAL SUBUNIT PROTEIN BL32"/>
    <property type="match status" value="1"/>
</dbReference>
<evidence type="ECO:0000256" key="1">
    <source>
        <dbReference type="ARBA" id="ARBA00008560"/>
    </source>
</evidence>
<dbReference type="Proteomes" id="UP000184128">
    <property type="component" value="Unassembled WGS sequence"/>
</dbReference>
<keyword evidence="3 5" id="KW-0687">Ribonucleoprotein</keyword>
<comment type="similarity">
    <text evidence="1 5">Belongs to the bacterial ribosomal protein bL32 family.</text>
</comment>
<dbReference type="HAMAP" id="MF_00340">
    <property type="entry name" value="Ribosomal_bL32"/>
    <property type="match status" value="1"/>
</dbReference>
<evidence type="ECO:0000256" key="2">
    <source>
        <dbReference type="ARBA" id="ARBA00022980"/>
    </source>
</evidence>
<dbReference type="AlphaFoldDB" id="A0A1M4SZE4"/>
<dbReference type="STRING" id="1121025.SAMN02745249_00306"/>
<proteinExistence type="inferred from homology"/>
<reference evidence="7 8" key="1">
    <citation type="submission" date="2016-11" db="EMBL/GenBank/DDBJ databases">
        <authorList>
            <person name="Jaros S."/>
            <person name="Januszkiewicz K."/>
            <person name="Wedrychowicz H."/>
        </authorList>
    </citation>
    <scope>NUCLEOTIDE SEQUENCE [LARGE SCALE GENOMIC DNA]</scope>
    <source>
        <strain evidence="7 8">DSM 15692</strain>
    </source>
</reference>
<dbReference type="OrthoDB" id="9812874at2"/>
<accession>A0A1M4SZE4</accession>
<dbReference type="GO" id="GO:0015934">
    <property type="term" value="C:large ribosomal subunit"/>
    <property type="evidence" value="ECO:0007669"/>
    <property type="project" value="InterPro"/>
</dbReference>
<evidence type="ECO:0000256" key="5">
    <source>
        <dbReference type="HAMAP-Rule" id="MF_00340"/>
    </source>
</evidence>
<evidence type="ECO:0000313" key="8">
    <source>
        <dbReference type="Proteomes" id="UP000184128"/>
    </source>
</evidence>
<dbReference type="Pfam" id="PF01783">
    <property type="entry name" value="Ribosomal_L32p"/>
    <property type="match status" value="1"/>
</dbReference>
<dbReference type="SUPFAM" id="SSF57829">
    <property type="entry name" value="Zn-binding ribosomal proteins"/>
    <property type="match status" value="1"/>
</dbReference>
<feature type="region of interest" description="Disordered" evidence="6">
    <location>
        <begin position="1"/>
        <end position="21"/>
    </location>
</feature>
<dbReference type="GO" id="GO:0003735">
    <property type="term" value="F:structural constituent of ribosome"/>
    <property type="evidence" value="ECO:0007669"/>
    <property type="project" value="InterPro"/>
</dbReference>
<feature type="compositionally biased region" description="Basic residues" evidence="6">
    <location>
        <begin position="1"/>
        <end position="20"/>
    </location>
</feature>
<gene>
    <name evidence="5" type="primary">rpmF</name>
    <name evidence="7" type="ORF">SAMN02745249_00306</name>
</gene>
<keyword evidence="8" id="KW-1185">Reference proteome</keyword>
<dbReference type="RefSeq" id="WP_073295217.1">
    <property type="nucleotide sequence ID" value="NZ_FQUF01000004.1"/>
</dbReference>
<protein>
    <recommendedName>
        <fullName evidence="4 5">Large ribosomal subunit protein bL32</fullName>
    </recommendedName>
</protein>
<evidence type="ECO:0000256" key="4">
    <source>
        <dbReference type="ARBA" id="ARBA00035178"/>
    </source>
</evidence>
<dbReference type="PANTHER" id="PTHR35534">
    <property type="entry name" value="50S RIBOSOMAL PROTEIN L32"/>
    <property type="match status" value="1"/>
</dbReference>
<dbReference type="InterPro" id="IPR011332">
    <property type="entry name" value="Ribosomal_zn-bd"/>
</dbReference>
<name>A0A1M4SZE4_9LACT</name>
<dbReference type="NCBIfam" id="TIGR01031">
    <property type="entry name" value="rpmF_bact"/>
    <property type="match status" value="1"/>
</dbReference>
<dbReference type="GO" id="GO:0006412">
    <property type="term" value="P:translation"/>
    <property type="evidence" value="ECO:0007669"/>
    <property type="project" value="UniProtKB-UniRule"/>
</dbReference>
<evidence type="ECO:0000256" key="6">
    <source>
        <dbReference type="SAM" id="MobiDB-lite"/>
    </source>
</evidence>
<dbReference type="InterPro" id="IPR044957">
    <property type="entry name" value="Ribosomal_bL32_bact"/>
</dbReference>
<evidence type="ECO:0000256" key="3">
    <source>
        <dbReference type="ARBA" id="ARBA00023274"/>
    </source>
</evidence>
<evidence type="ECO:0000313" key="7">
    <source>
        <dbReference type="EMBL" id="SHE37612.1"/>
    </source>
</evidence>
<organism evidence="7 8">
    <name type="scientific">Atopostipes suicloacalis DSM 15692</name>
    <dbReference type="NCBI Taxonomy" id="1121025"/>
    <lineage>
        <taxon>Bacteria</taxon>
        <taxon>Bacillati</taxon>
        <taxon>Bacillota</taxon>
        <taxon>Bacilli</taxon>
        <taxon>Lactobacillales</taxon>
        <taxon>Carnobacteriaceae</taxon>
        <taxon>Atopostipes</taxon>
    </lineage>
</organism>
<dbReference type="EMBL" id="FQUF01000004">
    <property type="protein sequence ID" value="SHE37612.1"/>
    <property type="molecule type" value="Genomic_DNA"/>
</dbReference>
<sequence>MAVPKRRTSKSKKLKRRTHQKLTLPNLSECPNCGEMRKNHHVCPSCGYYNGKEVVSE</sequence>
<keyword evidence="2 5" id="KW-0689">Ribosomal protein</keyword>